<sequence length="64" mass="7414">MMDLCRRSSTTTTMPLLRGVSEDVILHRCRCELHRGGKLAEAQGLRRRRLRVRDAGEDTIFMIK</sequence>
<dbReference type="EMBL" id="JBBWWR010000013">
    <property type="protein sequence ID" value="KAK8955245.1"/>
    <property type="molecule type" value="Genomic_DNA"/>
</dbReference>
<gene>
    <name evidence="1" type="ORF">KSP40_PGU007049</name>
</gene>
<protein>
    <submittedName>
        <fullName evidence="1">Uncharacterized protein</fullName>
    </submittedName>
</protein>
<evidence type="ECO:0000313" key="1">
    <source>
        <dbReference type="EMBL" id="KAK8955245.1"/>
    </source>
</evidence>
<keyword evidence="2" id="KW-1185">Reference proteome</keyword>
<accession>A0ABR2LZI2</accession>
<name>A0ABR2LZI2_9ASPA</name>
<evidence type="ECO:0000313" key="2">
    <source>
        <dbReference type="Proteomes" id="UP001412067"/>
    </source>
</evidence>
<organism evidence="1 2">
    <name type="scientific">Platanthera guangdongensis</name>
    <dbReference type="NCBI Taxonomy" id="2320717"/>
    <lineage>
        <taxon>Eukaryota</taxon>
        <taxon>Viridiplantae</taxon>
        <taxon>Streptophyta</taxon>
        <taxon>Embryophyta</taxon>
        <taxon>Tracheophyta</taxon>
        <taxon>Spermatophyta</taxon>
        <taxon>Magnoliopsida</taxon>
        <taxon>Liliopsida</taxon>
        <taxon>Asparagales</taxon>
        <taxon>Orchidaceae</taxon>
        <taxon>Orchidoideae</taxon>
        <taxon>Orchideae</taxon>
        <taxon>Orchidinae</taxon>
        <taxon>Platanthera</taxon>
    </lineage>
</organism>
<comment type="caution">
    <text evidence="1">The sequence shown here is derived from an EMBL/GenBank/DDBJ whole genome shotgun (WGS) entry which is preliminary data.</text>
</comment>
<reference evidence="1 2" key="1">
    <citation type="journal article" date="2022" name="Nat. Plants">
        <title>Genomes of leafy and leafless Platanthera orchids illuminate the evolution of mycoheterotrophy.</title>
        <authorList>
            <person name="Li M.H."/>
            <person name="Liu K.W."/>
            <person name="Li Z."/>
            <person name="Lu H.C."/>
            <person name="Ye Q.L."/>
            <person name="Zhang D."/>
            <person name="Wang J.Y."/>
            <person name="Li Y.F."/>
            <person name="Zhong Z.M."/>
            <person name="Liu X."/>
            <person name="Yu X."/>
            <person name="Liu D.K."/>
            <person name="Tu X.D."/>
            <person name="Liu B."/>
            <person name="Hao Y."/>
            <person name="Liao X.Y."/>
            <person name="Jiang Y.T."/>
            <person name="Sun W.H."/>
            <person name="Chen J."/>
            <person name="Chen Y.Q."/>
            <person name="Ai Y."/>
            <person name="Zhai J.W."/>
            <person name="Wu S.S."/>
            <person name="Zhou Z."/>
            <person name="Hsiao Y.Y."/>
            <person name="Wu W.L."/>
            <person name="Chen Y.Y."/>
            <person name="Lin Y.F."/>
            <person name="Hsu J.L."/>
            <person name="Li C.Y."/>
            <person name="Wang Z.W."/>
            <person name="Zhao X."/>
            <person name="Zhong W.Y."/>
            <person name="Ma X.K."/>
            <person name="Ma L."/>
            <person name="Huang J."/>
            <person name="Chen G.Z."/>
            <person name="Huang M.Z."/>
            <person name="Huang L."/>
            <person name="Peng D.H."/>
            <person name="Luo Y.B."/>
            <person name="Zou S.Q."/>
            <person name="Chen S.P."/>
            <person name="Lan S."/>
            <person name="Tsai W.C."/>
            <person name="Van de Peer Y."/>
            <person name="Liu Z.J."/>
        </authorList>
    </citation>
    <scope>NUCLEOTIDE SEQUENCE [LARGE SCALE GENOMIC DNA]</scope>
    <source>
        <strain evidence="1">Lor288</strain>
    </source>
</reference>
<proteinExistence type="predicted"/>
<dbReference type="Proteomes" id="UP001412067">
    <property type="component" value="Unassembled WGS sequence"/>
</dbReference>